<sequence>MVDSSVKSMPKEVCCKNWVQLFNYIENASNLPSGLKGRAAIEKVLEGLIDNPDFLIQDPKNANVAYPVKEEHLRDGRYWHSAEFSLKLCDNASKAIGGYRPLFQAGIIAGYRMIEAAQPRHFQLLRLLSPTRIHIIVGYINKKFNKTKNPKVIEYRSGISRVKLNYINEFKCQISKHVCDWNAGVYAGMGKYTGVPDWSVTETECLNEGDEDCIFEIHWTHLNFFKRFLIFCHSIIDPDYITKSDIDNLILNDLVMRQEGII</sequence>
<dbReference type="AlphaFoldDB" id="X0W0V7"/>
<gene>
    <name evidence="1" type="ORF">S01H1_32842</name>
</gene>
<reference evidence="1" key="1">
    <citation type="journal article" date="2014" name="Front. Microbiol.">
        <title>High frequency of phylogenetically diverse reductive dehalogenase-homologous genes in deep subseafloor sedimentary metagenomes.</title>
        <authorList>
            <person name="Kawai M."/>
            <person name="Futagami T."/>
            <person name="Toyoda A."/>
            <person name="Takaki Y."/>
            <person name="Nishi S."/>
            <person name="Hori S."/>
            <person name="Arai W."/>
            <person name="Tsubouchi T."/>
            <person name="Morono Y."/>
            <person name="Uchiyama I."/>
            <person name="Ito T."/>
            <person name="Fujiyama A."/>
            <person name="Inagaki F."/>
            <person name="Takami H."/>
        </authorList>
    </citation>
    <scope>NUCLEOTIDE SEQUENCE</scope>
    <source>
        <strain evidence="1">Expedition CK06-06</strain>
    </source>
</reference>
<dbReference type="InterPro" id="IPR024096">
    <property type="entry name" value="NO_sig/Golgi_transp_ligand-bd"/>
</dbReference>
<accession>X0W0V7</accession>
<dbReference type="SUPFAM" id="SSF111126">
    <property type="entry name" value="Ligand-binding domain in the NO signalling and Golgi transport"/>
    <property type="match status" value="1"/>
</dbReference>
<proteinExistence type="predicted"/>
<evidence type="ECO:0000313" key="1">
    <source>
        <dbReference type="EMBL" id="GAG06376.1"/>
    </source>
</evidence>
<dbReference type="EMBL" id="BARS01020361">
    <property type="protein sequence ID" value="GAG06376.1"/>
    <property type="molecule type" value="Genomic_DNA"/>
</dbReference>
<protein>
    <recommendedName>
        <fullName evidence="2">4-vinyl reductase 4VR domain-containing protein</fullName>
    </recommendedName>
</protein>
<name>X0W0V7_9ZZZZ</name>
<evidence type="ECO:0008006" key="2">
    <source>
        <dbReference type="Google" id="ProtNLM"/>
    </source>
</evidence>
<feature type="non-terminal residue" evidence="1">
    <location>
        <position position="262"/>
    </location>
</feature>
<organism evidence="1">
    <name type="scientific">marine sediment metagenome</name>
    <dbReference type="NCBI Taxonomy" id="412755"/>
    <lineage>
        <taxon>unclassified sequences</taxon>
        <taxon>metagenomes</taxon>
        <taxon>ecological metagenomes</taxon>
    </lineage>
</organism>
<comment type="caution">
    <text evidence="1">The sequence shown here is derived from an EMBL/GenBank/DDBJ whole genome shotgun (WGS) entry which is preliminary data.</text>
</comment>
<dbReference type="Gene3D" id="3.30.1380.20">
    <property type="entry name" value="Trafficking protein particle complex subunit 3"/>
    <property type="match status" value="1"/>
</dbReference>